<keyword evidence="3" id="KW-1185">Reference proteome</keyword>
<dbReference type="Proteomes" id="UP000188268">
    <property type="component" value="Unassembled WGS sequence"/>
</dbReference>
<feature type="region of interest" description="Disordered" evidence="1">
    <location>
        <begin position="134"/>
        <end position="158"/>
    </location>
</feature>
<sequence>MLVPIRVPTPVGKALQNLYPVKERDEAGDNIGFEDVSTATKTKNSATLSKDTSPNQLLRPLLTSRGSVPVEVSELYEGFGDGNFEISTTGPNVDVSKDYQASALITSGQSPSIASTEQVPMEIINNSELVQAGVKTPKGRGEEHLSDPPNTGSKMDMDDQSEKTCIVFEKTWLLKVFLFLS</sequence>
<gene>
    <name evidence="2" type="ORF">CCACVL1_06914</name>
</gene>
<dbReference type="AlphaFoldDB" id="A0A1R3JBG4"/>
<proteinExistence type="predicted"/>
<evidence type="ECO:0000313" key="3">
    <source>
        <dbReference type="Proteomes" id="UP000188268"/>
    </source>
</evidence>
<name>A0A1R3JBG4_COCAP</name>
<protein>
    <submittedName>
        <fullName evidence="2">Uncharacterized protein</fullName>
    </submittedName>
</protein>
<dbReference type="EMBL" id="AWWV01008238">
    <property type="protein sequence ID" value="OMO92154.1"/>
    <property type="molecule type" value="Genomic_DNA"/>
</dbReference>
<comment type="caution">
    <text evidence="2">The sequence shown here is derived from an EMBL/GenBank/DDBJ whole genome shotgun (WGS) entry which is preliminary data.</text>
</comment>
<dbReference type="Gramene" id="OMO92154">
    <property type="protein sequence ID" value="OMO92154"/>
    <property type="gene ID" value="CCACVL1_06914"/>
</dbReference>
<organism evidence="2 3">
    <name type="scientific">Corchorus capsularis</name>
    <name type="common">Jute</name>
    <dbReference type="NCBI Taxonomy" id="210143"/>
    <lineage>
        <taxon>Eukaryota</taxon>
        <taxon>Viridiplantae</taxon>
        <taxon>Streptophyta</taxon>
        <taxon>Embryophyta</taxon>
        <taxon>Tracheophyta</taxon>
        <taxon>Spermatophyta</taxon>
        <taxon>Magnoliopsida</taxon>
        <taxon>eudicotyledons</taxon>
        <taxon>Gunneridae</taxon>
        <taxon>Pentapetalae</taxon>
        <taxon>rosids</taxon>
        <taxon>malvids</taxon>
        <taxon>Malvales</taxon>
        <taxon>Malvaceae</taxon>
        <taxon>Grewioideae</taxon>
        <taxon>Apeibeae</taxon>
        <taxon>Corchorus</taxon>
    </lineage>
</organism>
<evidence type="ECO:0000256" key="1">
    <source>
        <dbReference type="SAM" id="MobiDB-lite"/>
    </source>
</evidence>
<accession>A0A1R3JBG4</accession>
<evidence type="ECO:0000313" key="2">
    <source>
        <dbReference type="EMBL" id="OMO92154.1"/>
    </source>
</evidence>
<reference evidence="2 3" key="1">
    <citation type="submission" date="2013-09" db="EMBL/GenBank/DDBJ databases">
        <title>Corchorus capsularis genome sequencing.</title>
        <authorList>
            <person name="Alam M."/>
            <person name="Haque M.S."/>
            <person name="Islam M.S."/>
            <person name="Emdad E.M."/>
            <person name="Islam M.M."/>
            <person name="Ahmed B."/>
            <person name="Halim A."/>
            <person name="Hossen Q.M.M."/>
            <person name="Hossain M.Z."/>
            <person name="Ahmed R."/>
            <person name="Khan M.M."/>
            <person name="Islam R."/>
            <person name="Rashid M.M."/>
            <person name="Khan S.A."/>
            <person name="Rahman M.S."/>
            <person name="Alam M."/>
        </authorList>
    </citation>
    <scope>NUCLEOTIDE SEQUENCE [LARGE SCALE GENOMIC DNA]</scope>
    <source>
        <strain evidence="3">cv. CVL-1</strain>
        <tissue evidence="2">Whole seedling</tissue>
    </source>
</reference>